<feature type="compositionally biased region" description="Basic and acidic residues" evidence="1">
    <location>
        <begin position="13"/>
        <end position="30"/>
    </location>
</feature>
<gene>
    <name evidence="4" type="ORF">ACFQ4G_15360</name>
</gene>
<feature type="domain" description="Trehalase-like N-terminal" evidence="3">
    <location>
        <begin position="40"/>
        <end position="161"/>
    </location>
</feature>
<dbReference type="GO" id="GO:0016787">
    <property type="term" value="F:hydrolase activity"/>
    <property type="evidence" value="ECO:0007669"/>
    <property type="project" value="UniProtKB-KW"/>
</dbReference>
<dbReference type="SUPFAM" id="SSF48208">
    <property type="entry name" value="Six-hairpin glycosidases"/>
    <property type="match status" value="1"/>
</dbReference>
<dbReference type="InterPro" id="IPR012341">
    <property type="entry name" value="6hp_glycosidase-like_sf"/>
</dbReference>
<reference evidence="5" key="1">
    <citation type="journal article" date="2019" name="Int. J. Syst. Evol. Microbiol.">
        <title>The Global Catalogue of Microorganisms (GCM) 10K type strain sequencing project: providing services to taxonomists for standard genome sequencing and annotation.</title>
        <authorList>
            <consortium name="The Broad Institute Genomics Platform"/>
            <consortium name="The Broad Institute Genome Sequencing Center for Infectious Disease"/>
            <person name="Wu L."/>
            <person name="Ma J."/>
        </authorList>
    </citation>
    <scope>NUCLEOTIDE SEQUENCE [LARGE SCALE GENOMIC DNA]</scope>
    <source>
        <strain evidence="5">CCUG 56108</strain>
    </source>
</reference>
<proteinExistence type="predicted"/>
<evidence type="ECO:0000259" key="2">
    <source>
        <dbReference type="Pfam" id="PF00723"/>
    </source>
</evidence>
<sequence length="629" mass="68779">MNERAQMGADLGVDARHPPDEGASSAREESARVVAEGIEHPIQDYAPLGDGRSVVLVGPDGAVAWWCVPEMDSPPLFDRLLEPGSGGYFQVCPEASYTMQRRYRSDSNVLETVFTTETGTARMTESLNSSHAGRLPWCELARRLEGVSGTVTFRIRAVFGTRGDSVSPWLQPNPNGCVFHVGPVLGVVRFSDNIRIVEETDRTIAAAVTLAEGERALVALLAGEDEPLGIPTIAEIDSRIDVSDEAWRHWAEGVHYDGPHRSEVRRSGLALKLLLYSPSGAIAAAATTSLPERIGGPKNYDYRYAWIRDAGYTVNAFLRVGAMPEAKAAFSWLMKHLDAHGAQVFYTLRGGRVPEETSLDLAGYRGSRPVRVGNAAARQHQHGIYGDIFETATLFVADGNILDQKSAKVLAALADECADRWRQKDAGIWELEVPQHYTMSKISAWQALARAVELAEAGHISATCVPRWSRERDRIQAWIEEHCWSETRRAYTFYPGTDRLDASLTLAVRFGFDGRERLSSTLDAIRDELGRGPLLFRYSGAEKEEGAFVACSFWLVEALAELGRQEEAEATFTETLSAVAKGVGVMSEMVDPATGDHLGNTPQGLSHLALLHAACSLRGDRGRSLKAAS</sequence>
<dbReference type="Pfam" id="PF19291">
    <property type="entry name" value="TREH_N"/>
    <property type="match status" value="1"/>
</dbReference>
<dbReference type="InterPro" id="IPR011613">
    <property type="entry name" value="GH15-like"/>
</dbReference>
<protein>
    <submittedName>
        <fullName evidence="4">Glycoside hydrolase family 15 protein</fullName>
    </submittedName>
</protein>
<comment type="caution">
    <text evidence="4">The sequence shown here is derived from an EMBL/GenBank/DDBJ whole genome shotgun (WGS) entry which is preliminary data.</text>
</comment>
<evidence type="ECO:0000313" key="4">
    <source>
        <dbReference type="EMBL" id="MFD1302950.1"/>
    </source>
</evidence>
<accession>A0ABW3X2A3</accession>
<dbReference type="InterPro" id="IPR045582">
    <property type="entry name" value="Trehalase-like_N"/>
</dbReference>
<feature type="region of interest" description="Disordered" evidence="1">
    <location>
        <begin position="1"/>
        <end position="30"/>
    </location>
</feature>
<evidence type="ECO:0000313" key="5">
    <source>
        <dbReference type="Proteomes" id="UP001597176"/>
    </source>
</evidence>
<dbReference type="RefSeq" id="WP_238205673.1">
    <property type="nucleotide sequence ID" value="NZ_JBHTND010000021.1"/>
</dbReference>
<dbReference type="PANTHER" id="PTHR31616">
    <property type="entry name" value="TREHALASE"/>
    <property type="match status" value="1"/>
</dbReference>
<dbReference type="EMBL" id="JBHTND010000021">
    <property type="protein sequence ID" value="MFD1302950.1"/>
    <property type="molecule type" value="Genomic_DNA"/>
</dbReference>
<evidence type="ECO:0000256" key="1">
    <source>
        <dbReference type="SAM" id="MobiDB-lite"/>
    </source>
</evidence>
<dbReference type="Gene3D" id="1.50.10.10">
    <property type="match status" value="1"/>
</dbReference>
<name>A0ABW3X2A3_9HYPH</name>
<keyword evidence="4" id="KW-0378">Hydrolase</keyword>
<feature type="domain" description="GH15-like" evidence="2">
    <location>
        <begin position="259"/>
        <end position="614"/>
    </location>
</feature>
<organism evidence="4 5">
    <name type="scientific">Methylobacterium marchantiae</name>
    <dbReference type="NCBI Taxonomy" id="600331"/>
    <lineage>
        <taxon>Bacteria</taxon>
        <taxon>Pseudomonadati</taxon>
        <taxon>Pseudomonadota</taxon>
        <taxon>Alphaproteobacteria</taxon>
        <taxon>Hyphomicrobiales</taxon>
        <taxon>Methylobacteriaceae</taxon>
        <taxon>Methylobacterium</taxon>
    </lineage>
</organism>
<evidence type="ECO:0000259" key="3">
    <source>
        <dbReference type="Pfam" id="PF19291"/>
    </source>
</evidence>
<dbReference type="PANTHER" id="PTHR31616:SF0">
    <property type="entry name" value="GLUCAN 1,4-ALPHA-GLUCOSIDASE"/>
    <property type="match status" value="1"/>
</dbReference>
<keyword evidence="5" id="KW-1185">Reference proteome</keyword>
<dbReference type="InterPro" id="IPR008928">
    <property type="entry name" value="6-hairpin_glycosidase_sf"/>
</dbReference>
<dbReference type="Pfam" id="PF00723">
    <property type="entry name" value="Glyco_hydro_15"/>
    <property type="match status" value="1"/>
</dbReference>
<dbReference type="Proteomes" id="UP001597176">
    <property type="component" value="Unassembled WGS sequence"/>
</dbReference>